<proteinExistence type="predicted"/>
<feature type="chain" id="PRO_5008153935" evidence="7">
    <location>
        <begin position="18"/>
        <end position="391"/>
    </location>
</feature>
<evidence type="ECO:0000256" key="2">
    <source>
        <dbReference type="ARBA" id="ARBA00022448"/>
    </source>
</evidence>
<dbReference type="Pfam" id="PF13000">
    <property type="entry name" value="Acatn"/>
    <property type="match status" value="1"/>
</dbReference>
<keyword evidence="5 6" id="KW-0472">Membrane</keyword>
<dbReference type="InterPro" id="IPR024371">
    <property type="entry name" value="AcetylCoA_trans_1-like"/>
</dbReference>
<feature type="transmembrane region" description="Helical" evidence="6">
    <location>
        <begin position="232"/>
        <end position="253"/>
    </location>
</feature>
<organism evidence="8">
    <name type="scientific">Schistocephalus solidus</name>
    <name type="common">Tapeworm</name>
    <dbReference type="NCBI Taxonomy" id="70667"/>
    <lineage>
        <taxon>Eukaryota</taxon>
        <taxon>Metazoa</taxon>
        <taxon>Spiralia</taxon>
        <taxon>Lophotrochozoa</taxon>
        <taxon>Platyhelminthes</taxon>
        <taxon>Cestoda</taxon>
        <taxon>Eucestoda</taxon>
        <taxon>Diphyllobothriidea</taxon>
        <taxon>Diphyllobothriidae</taxon>
        <taxon>Schistocephalus</taxon>
    </lineage>
</organism>
<accession>A0A183T0Q1</accession>
<evidence type="ECO:0000313" key="8">
    <source>
        <dbReference type="WBParaSite" id="SSLN_0001042501-mRNA-1"/>
    </source>
</evidence>
<keyword evidence="7" id="KW-0732">Signal</keyword>
<evidence type="ECO:0000256" key="3">
    <source>
        <dbReference type="ARBA" id="ARBA00022692"/>
    </source>
</evidence>
<dbReference type="PANTHER" id="PTHR12778:SF10">
    <property type="entry name" value="MAJOR FACILITATOR SUPERFAMILY DOMAIN-CONTAINING PROTEIN 3"/>
    <property type="match status" value="1"/>
</dbReference>
<protein>
    <submittedName>
        <fullName evidence="8">Major facilitator superfamily domain-containing protein 3</fullName>
    </submittedName>
</protein>
<feature type="transmembrane region" description="Helical" evidence="6">
    <location>
        <begin position="70"/>
        <end position="89"/>
    </location>
</feature>
<dbReference type="GO" id="GO:0016020">
    <property type="term" value="C:membrane"/>
    <property type="evidence" value="ECO:0007669"/>
    <property type="project" value="UniProtKB-SubCell"/>
</dbReference>
<dbReference type="InterPro" id="IPR036259">
    <property type="entry name" value="MFS_trans_sf"/>
</dbReference>
<comment type="subcellular location">
    <subcellularLocation>
        <location evidence="1">Membrane</location>
        <topology evidence="1">Multi-pass membrane protein</topology>
    </subcellularLocation>
</comment>
<dbReference type="PANTHER" id="PTHR12778">
    <property type="entry name" value="SOLUTE CARRIER FAMILY 33 ACETYL-COA TRANSPORTER -RELATED"/>
    <property type="match status" value="1"/>
</dbReference>
<dbReference type="Gene3D" id="1.20.1250.20">
    <property type="entry name" value="MFS general substrate transporter like domains"/>
    <property type="match status" value="1"/>
</dbReference>
<evidence type="ECO:0000256" key="4">
    <source>
        <dbReference type="ARBA" id="ARBA00022989"/>
    </source>
</evidence>
<dbReference type="InterPro" id="IPR004752">
    <property type="entry name" value="AmpG_permease/AT-1"/>
</dbReference>
<feature type="transmembrane region" description="Helical" evidence="6">
    <location>
        <begin position="337"/>
        <end position="356"/>
    </location>
</feature>
<sequence length="391" mass="42595">LMSSHLFLLFFFYSLQGVPYGLQSKFLPLILRSQGSSLTSLGLYKLLYLPWVFKSAYAPFVDSFSTKRRWLQCSIAALLFCSAFLALHLDRILTVGPVSSELFLLAACLLTFNFAAATQDIAVDSLAIAILSHSELASGNTAQVVGYKFGAVIGGGIFTWLSSSIDLRVLFLGLCLFYATGFAVATYYRAFDRVSEFEKGKASVKGHKSKNVPQSACNGKHPNEESSSYWTVLRMALLDSPSTPVILLLLLVYKLGEQGAMNMLPLMLLDAGSPIASVGFWTGIVGQITSTAGSFFAGVFLMNATLLVSGTITTTVFTLMMECTRKEVPPKVRATHYTILSTAEILGKLLFATVAMSLTDVIGYAAAYVIFFLLSALPLWIIFTRKNTLLI</sequence>
<feature type="signal peptide" evidence="7">
    <location>
        <begin position="1"/>
        <end position="17"/>
    </location>
</feature>
<dbReference type="WBParaSite" id="SSLN_0001042501-mRNA-1">
    <property type="protein sequence ID" value="SSLN_0001042501-mRNA-1"/>
    <property type="gene ID" value="SSLN_0001042501"/>
</dbReference>
<keyword evidence="3 6" id="KW-0812">Transmembrane</keyword>
<evidence type="ECO:0000256" key="5">
    <source>
        <dbReference type="ARBA" id="ARBA00023136"/>
    </source>
</evidence>
<dbReference type="GO" id="GO:0008521">
    <property type="term" value="F:acetyl-CoA transmembrane transporter activity"/>
    <property type="evidence" value="ECO:0007669"/>
    <property type="project" value="InterPro"/>
</dbReference>
<dbReference type="GO" id="GO:0035348">
    <property type="term" value="P:acetyl-CoA transmembrane transport"/>
    <property type="evidence" value="ECO:0007669"/>
    <property type="project" value="InterPro"/>
</dbReference>
<evidence type="ECO:0000256" key="6">
    <source>
        <dbReference type="SAM" id="Phobius"/>
    </source>
</evidence>
<keyword evidence="4 6" id="KW-1133">Transmembrane helix</keyword>
<dbReference type="SUPFAM" id="SSF103473">
    <property type="entry name" value="MFS general substrate transporter"/>
    <property type="match status" value="1"/>
</dbReference>
<feature type="transmembrane region" description="Helical" evidence="6">
    <location>
        <begin position="95"/>
        <end position="116"/>
    </location>
</feature>
<feature type="transmembrane region" description="Helical" evidence="6">
    <location>
        <begin position="265"/>
        <end position="289"/>
    </location>
</feature>
<name>A0A183T0Q1_SCHSO</name>
<reference evidence="8" key="1">
    <citation type="submission" date="2016-06" db="UniProtKB">
        <authorList>
            <consortium name="WormBaseParasite"/>
        </authorList>
    </citation>
    <scope>IDENTIFICATION</scope>
</reference>
<feature type="transmembrane region" description="Helical" evidence="6">
    <location>
        <begin position="362"/>
        <end position="383"/>
    </location>
</feature>
<evidence type="ECO:0000256" key="7">
    <source>
        <dbReference type="SAM" id="SignalP"/>
    </source>
</evidence>
<evidence type="ECO:0000256" key="1">
    <source>
        <dbReference type="ARBA" id="ARBA00004141"/>
    </source>
</evidence>
<feature type="transmembrane region" description="Helical" evidence="6">
    <location>
        <begin position="295"/>
        <end position="317"/>
    </location>
</feature>
<feature type="transmembrane region" description="Helical" evidence="6">
    <location>
        <begin position="169"/>
        <end position="188"/>
    </location>
</feature>
<keyword evidence="2" id="KW-0813">Transport</keyword>
<dbReference type="AlphaFoldDB" id="A0A183T0Q1"/>